<protein>
    <recommendedName>
        <fullName evidence="2">ImpA N-terminal domain-containing protein</fullName>
    </recommendedName>
</protein>
<keyword evidence="5" id="KW-1185">Reference proteome</keyword>
<name>A0A193G270_9BORD</name>
<dbReference type="EMBL" id="CP016171">
    <property type="protein sequence ID" value="ANN73541.1"/>
    <property type="molecule type" value="Genomic_DNA"/>
</dbReference>
<dbReference type="InterPro" id="IPR010657">
    <property type="entry name" value="ImpA_N"/>
</dbReference>
<dbReference type="RefSeq" id="WP_066354726.1">
    <property type="nucleotide sequence ID" value="NZ_CBCSFJ010000032.1"/>
</dbReference>
<dbReference type="OrthoDB" id="9771118at2"/>
<evidence type="ECO:0000313" key="6">
    <source>
        <dbReference type="Proteomes" id="UP000092213"/>
    </source>
</evidence>
<dbReference type="InterPro" id="IPR017740">
    <property type="entry name" value="TssA-like"/>
</dbReference>
<dbReference type="Proteomes" id="UP000091897">
    <property type="component" value="Chromosome"/>
</dbReference>
<dbReference type="EMBL" id="CP016170">
    <property type="protein sequence ID" value="ANN68400.1"/>
    <property type="molecule type" value="Genomic_DNA"/>
</dbReference>
<evidence type="ECO:0000313" key="3">
    <source>
        <dbReference type="EMBL" id="ANN68400.1"/>
    </source>
</evidence>
<dbReference type="NCBIfam" id="TIGR03363">
    <property type="entry name" value="VI_chp_8"/>
    <property type="match status" value="1"/>
</dbReference>
<proteinExistence type="predicted"/>
<evidence type="ECO:0000313" key="4">
    <source>
        <dbReference type="EMBL" id="ANN73541.1"/>
    </source>
</evidence>
<feature type="region of interest" description="Disordered" evidence="1">
    <location>
        <begin position="251"/>
        <end position="276"/>
    </location>
</feature>
<sequence length="353" mass="37130">MPVVDVASLLPAIAPETPCGPDLEYSAEYVALLQLMRGTPDVEYGKMRQAAADPDWKAVKSAALELLARTRDLRLAVWLTRALAALHGFGGLDDGLSLVEGYIERHWAHVHPRLDAEDDNDPTERVNTLVALEEKSGLLRQVYTLPLAESPLHGGVSLRDLDLADGAPGVSGDENRMDAAAVDAVFKTADPQALGDAAACLARAAARADRIEALVTERVGHARAVALRELRQLLSRAAGVAGERLAAHPERRAARAAAGEAAADDPAGAAGGAIHATQPDGLPAGCGIPRSRDDVVAAIDRICDYYAREEPGSPVPLLLRRAQRLVGLAFIDLLGDLSPDSVAQVNHIAGIAG</sequence>
<accession>A0A193G270</accession>
<gene>
    <name evidence="3" type="ORF">BAU06_20735</name>
    <name evidence="4" type="ORF">BAU08_21265</name>
</gene>
<dbReference type="Proteomes" id="UP000092213">
    <property type="component" value="Chromosome"/>
</dbReference>
<feature type="compositionally biased region" description="Low complexity" evidence="1">
    <location>
        <begin position="255"/>
        <end position="276"/>
    </location>
</feature>
<evidence type="ECO:0000259" key="2">
    <source>
        <dbReference type="Pfam" id="PF06812"/>
    </source>
</evidence>
<evidence type="ECO:0000256" key="1">
    <source>
        <dbReference type="SAM" id="MobiDB-lite"/>
    </source>
</evidence>
<reference evidence="5 6" key="1">
    <citation type="submission" date="2016-06" db="EMBL/GenBank/DDBJ databases">
        <title>Complete genome sequences of Bordetella bronchialis and Bordetella flabilis.</title>
        <authorList>
            <person name="LiPuma J.J."/>
            <person name="Spilker T."/>
        </authorList>
    </citation>
    <scope>NUCLEOTIDE SEQUENCE [LARGE SCALE GENOMIC DNA]</scope>
    <source>
        <strain evidence="4 6">AU17976</strain>
        <strain evidence="3 5">AU3182</strain>
    </source>
</reference>
<dbReference type="KEGG" id="bbro:BAU06_20735"/>
<dbReference type="PANTHER" id="PTHR37951">
    <property type="entry name" value="CYTOPLASMIC PROTEIN-RELATED"/>
    <property type="match status" value="1"/>
</dbReference>
<dbReference type="AlphaFoldDB" id="A0A193G270"/>
<feature type="domain" description="ImpA N-terminal" evidence="2">
    <location>
        <begin position="12"/>
        <end position="133"/>
    </location>
</feature>
<dbReference type="PANTHER" id="PTHR37951:SF1">
    <property type="entry name" value="TYPE VI SECRETION SYSTEM COMPONENT TSSA1"/>
    <property type="match status" value="1"/>
</dbReference>
<evidence type="ECO:0000313" key="5">
    <source>
        <dbReference type="Proteomes" id="UP000091897"/>
    </source>
</evidence>
<dbReference type="Pfam" id="PF06812">
    <property type="entry name" value="ImpA_N"/>
    <property type="match status" value="1"/>
</dbReference>
<organism evidence="4 6">
    <name type="scientific">Bordetella bronchialis</name>
    <dbReference type="NCBI Taxonomy" id="463025"/>
    <lineage>
        <taxon>Bacteria</taxon>
        <taxon>Pseudomonadati</taxon>
        <taxon>Pseudomonadota</taxon>
        <taxon>Betaproteobacteria</taxon>
        <taxon>Burkholderiales</taxon>
        <taxon>Alcaligenaceae</taxon>
        <taxon>Bordetella</taxon>
    </lineage>
</organism>
<dbReference type="STRING" id="463025.BAU08_21265"/>